<keyword evidence="10" id="KW-1185">Reference proteome</keyword>
<dbReference type="PANTHER" id="PTHR43038:SF3">
    <property type="entry name" value="ABC TRANSPORTER G FAMILY MEMBER 20 ISOFORM X1"/>
    <property type="match status" value="1"/>
</dbReference>
<reference evidence="9 10" key="1">
    <citation type="submission" date="2015-12" db="EMBL/GenBank/DDBJ databases">
        <title>The genome of Folsomia candida.</title>
        <authorList>
            <person name="Faddeeva A."/>
            <person name="Derks M.F."/>
            <person name="Anvar Y."/>
            <person name="Smit S."/>
            <person name="Van Straalen N."/>
            <person name="Roelofs D."/>
        </authorList>
    </citation>
    <scope>NUCLEOTIDE SEQUENCE [LARGE SCALE GENOMIC DNA]</scope>
    <source>
        <strain evidence="9 10">VU population</strain>
        <tissue evidence="9">Whole body</tissue>
    </source>
</reference>
<dbReference type="GO" id="GO:0016887">
    <property type="term" value="F:ATP hydrolysis activity"/>
    <property type="evidence" value="ECO:0007669"/>
    <property type="project" value="InterPro"/>
</dbReference>
<protein>
    <submittedName>
        <fullName evidence="9">ABC transporter G family member 23</fullName>
    </submittedName>
</protein>
<dbReference type="InterPro" id="IPR013525">
    <property type="entry name" value="ABC2_TM"/>
</dbReference>
<keyword evidence="6 7" id="KW-0472">Membrane</keyword>
<dbReference type="Gene3D" id="3.40.50.300">
    <property type="entry name" value="P-loop containing nucleotide triphosphate hydrolases"/>
    <property type="match status" value="1"/>
</dbReference>
<evidence type="ECO:0000256" key="7">
    <source>
        <dbReference type="SAM" id="Phobius"/>
    </source>
</evidence>
<feature type="transmembrane region" description="Helical" evidence="7">
    <location>
        <begin position="671"/>
        <end position="693"/>
    </location>
</feature>
<evidence type="ECO:0000256" key="3">
    <source>
        <dbReference type="ARBA" id="ARBA00022741"/>
    </source>
</evidence>
<organism evidence="9 10">
    <name type="scientific">Folsomia candida</name>
    <name type="common">Springtail</name>
    <dbReference type="NCBI Taxonomy" id="158441"/>
    <lineage>
        <taxon>Eukaryota</taxon>
        <taxon>Metazoa</taxon>
        <taxon>Ecdysozoa</taxon>
        <taxon>Arthropoda</taxon>
        <taxon>Hexapoda</taxon>
        <taxon>Collembola</taxon>
        <taxon>Entomobryomorpha</taxon>
        <taxon>Isotomoidea</taxon>
        <taxon>Isotomidae</taxon>
        <taxon>Proisotominae</taxon>
        <taxon>Folsomia</taxon>
    </lineage>
</organism>
<evidence type="ECO:0000259" key="8">
    <source>
        <dbReference type="PROSITE" id="PS50893"/>
    </source>
</evidence>
<dbReference type="EMBL" id="LNIX01000001">
    <property type="protein sequence ID" value="OXA64069.1"/>
    <property type="molecule type" value="Genomic_DNA"/>
</dbReference>
<dbReference type="Pfam" id="PF00005">
    <property type="entry name" value="ABC_tran"/>
    <property type="match status" value="1"/>
</dbReference>
<dbReference type="InterPro" id="IPR003593">
    <property type="entry name" value="AAA+_ATPase"/>
</dbReference>
<dbReference type="CDD" id="cd03230">
    <property type="entry name" value="ABC_DR_subfamily_A"/>
    <property type="match status" value="1"/>
</dbReference>
<dbReference type="InterPro" id="IPR027417">
    <property type="entry name" value="P-loop_NTPase"/>
</dbReference>
<feature type="transmembrane region" description="Helical" evidence="7">
    <location>
        <begin position="583"/>
        <end position="605"/>
    </location>
</feature>
<keyword evidence="4" id="KW-0067">ATP-binding</keyword>
<evidence type="ECO:0000256" key="6">
    <source>
        <dbReference type="ARBA" id="ARBA00023136"/>
    </source>
</evidence>
<evidence type="ECO:0000256" key="5">
    <source>
        <dbReference type="ARBA" id="ARBA00022989"/>
    </source>
</evidence>
<keyword evidence="5 7" id="KW-1133">Transmembrane helix</keyword>
<dbReference type="Pfam" id="PF12698">
    <property type="entry name" value="ABC2_membrane_3"/>
    <property type="match status" value="1"/>
</dbReference>
<keyword evidence="2 7" id="KW-0812">Transmembrane</keyword>
<dbReference type="OrthoDB" id="6593433at2759"/>
<dbReference type="PROSITE" id="PS00211">
    <property type="entry name" value="ABC_TRANSPORTER_1"/>
    <property type="match status" value="1"/>
</dbReference>
<dbReference type="PANTHER" id="PTHR43038">
    <property type="entry name" value="ATP-BINDING CASSETTE, SUB-FAMILY H, MEMBER 1"/>
    <property type="match status" value="1"/>
</dbReference>
<dbReference type="GO" id="GO:0016020">
    <property type="term" value="C:membrane"/>
    <property type="evidence" value="ECO:0007669"/>
    <property type="project" value="UniProtKB-SubCell"/>
</dbReference>
<feature type="domain" description="ABC transporter" evidence="8">
    <location>
        <begin position="2"/>
        <end position="246"/>
    </location>
</feature>
<accession>A0A226F2Q4</accession>
<dbReference type="SUPFAM" id="SSF52540">
    <property type="entry name" value="P-loop containing nucleoside triphosphate hydrolases"/>
    <property type="match status" value="1"/>
</dbReference>
<evidence type="ECO:0000256" key="4">
    <source>
        <dbReference type="ARBA" id="ARBA00022840"/>
    </source>
</evidence>
<evidence type="ECO:0000256" key="1">
    <source>
        <dbReference type="ARBA" id="ARBA00004141"/>
    </source>
</evidence>
<feature type="transmembrane region" description="Helical" evidence="7">
    <location>
        <begin position="612"/>
        <end position="633"/>
    </location>
</feature>
<evidence type="ECO:0000313" key="10">
    <source>
        <dbReference type="Proteomes" id="UP000198287"/>
    </source>
</evidence>
<sequence length="700" mass="78700">MIHTIDVYADQPAMEVEHGGKHYSDKVVLNDVNLKVEKGIIYGLLGPSGCGKTTLLSCLVGVQRLNAGRITIFGKNVTKYKNGTPGRMLGYMPQEISLYGNFTIFETFAYYGVLNGMTEERIKYKLTKLSSILNLPHVAKLVDKLSGGEQRRVSLGVALLHNPQLLVLDEPTVGIDPLLRETIWDYLKLLVKSQGTTVLMTTHYVEETANCEKVGIGYIRDGSLIVEDTPSSLLQKYDTNRLDDVVHKLCNNVEIKATWQDSPQIYDAPSVKPTQLKSLNVNNVVKVWNETKSNEGLTGCFDSDILKVLVKRNLTIYVRNPLIILLEFIVLVFNVYLFVYLAGNHPLGLKIGFVNNEGTCPENFQLNELKNPGNYSCAFISELVKEGLDMIPISSEMRALNDVKQGKLSGYISIPANFSEHSKARFLFGLHSDNETLDGSTVTVRLDHSEYLYAFFIRQTLYSSLQTYIQSIGLQYDIDSRVTTLPISFSSIFGPGDESWNPFLMPAGLLIVWCFYGTTLPLFYIQDKAQHTLARTLATGVDYYKVVLSYYIADMPCVIWQSGIMLSVMAWVKWDEVKGSWGLIFLIFYLVRLISTSISIFVGTFSKKELNCIFLAVAVLFFCIYGSDTFWPVQSIVWWYRPFCYCLPITYPLGVLRSVIAKGWGLFHPVVAVYGVCIPSVMILVLFGGGILIEKRNRKN</sequence>
<dbReference type="Proteomes" id="UP000198287">
    <property type="component" value="Unassembled WGS sequence"/>
</dbReference>
<gene>
    <name evidence="9" type="ORF">Fcan01_01296</name>
</gene>
<dbReference type="InterPro" id="IPR017871">
    <property type="entry name" value="ABC_transporter-like_CS"/>
</dbReference>
<dbReference type="SMART" id="SM00382">
    <property type="entry name" value="AAA"/>
    <property type="match status" value="1"/>
</dbReference>
<dbReference type="PROSITE" id="PS50893">
    <property type="entry name" value="ABC_TRANSPORTER_2"/>
    <property type="match status" value="1"/>
</dbReference>
<feature type="transmembrane region" description="Helical" evidence="7">
    <location>
        <begin position="322"/>
        <end position="343"/>
    </location>
</feature>
<comment type="subcellular location">
    <subcellularLocation>
        <location evidence="1">Membrane</location>
        <topology evidence="1">Multi-pass membrane protein</topology>
    </subcellularLocation>
</comment>
<dbReference type="GO" id="GO:0140359">
    <property type="term" value="F:ABC-type transporter activity"/>
    <property type="evidence" value="ECO:0007669"/>
    <property type="project" value="InterPro"/>
</dbReference>
<comment type="caution">
    <text evidence="9">The sequence shown here is derived from an EMBL/GenBank/DDBJ whole genome shotgun (WGS) entry which is preliminary data.</text>
</comment>
<feature type="transmembrane region" description="Helical" evidence="7">
    <location>
        <begin position="546"/>
        <end position="571"/>
    </location>
</feature>
<dbReference type="AlphaFoldDB" id="A0A226F2Q4"/>
<dbReference type="InterPro" id="IPR003439">
    <property type="entry name" value="ABC_transporter-like_ATP-bd"/>
</dbReference>
<dbReference type="OMA" id="WPGICID"/>
<dbReference type="GO" id="GO:0005524">
    <property type="term" value="F:ATP binding"/>
    <property type="evidence" value="ECO:0007669"/>
    <property type="project" value="UniProtKB-KW"/>
</dbReference>
<name>A0A226F2Q4_FOLCA</name>
<feature type="transmembrane region" description="Helical" evidence="7">
    <location>
        <begin position="503"/>
        <end position="525"/>
    </location>
</feature>
<evidence type="ECO:0000313" key="9">
    <source>
        <dbReference type="EMBL" id="OXA64069.1"/>
    </source>
</evidence>
<keyword evidence="3" id="KW-0547">Nucleotide-binding</keyword>
<proteinExistence type="predicted"/>
<evidence type="ECO:0000256" key="2">
    <source>
        <dbReference type="ARBA" id="ARBA00022692"/>
    </source>
</evidence>